<organism evidence="3 4">
    <name type="scientific">Brasilonema bromeliae SPC951</name>
    <dbReference type="NCBI Taxonomy" id="385972"/>
    <lineage>
        <taxon>Bacteria</taxon>
        <taxon>Bacillati</taxon>
        <taxon>Cyanobacteriota</taxon>
        <taxon>Cyanophyceae</taxon>
        <taxon>Nostocales</taxon>
        <taxon>Scytonemataceae</taxon>
        <taxon>Brasilonema</taxon>
        <taxon>Bromeliae group (in: Brasilonema)</taxon>
    </lineage>
</organism>
<dbReference type="PANTHER" id="PTHR30023">
    <property type="entry name" value="D-ALANYL-D-ALANINE CARBOXYPEPTIDASE"/>
    <property type="match status" value="1"/>
</dbReference>
<dbReference type="Pfam" id="PF02113">
    <property type="entry name" value="Peptidase_S13"/>
    <property type="match status" value="1"/>
</dbReference>
<dbReference type="Gene3D" id="3.50.80.20">
    <property type="entry name" value="D-Ala-D-Ala carboxypeptidase C, peptidase S13"/>
    <property type="match status" value="1"/>
</dbReference>
<keyword evidence="3" id="KW-0645">Protease</keyword>
<evidence type="ECO:0000313" key="3">
    <source>
        <dbReference type="EMBL" id="NMG18158.1"/>
    </source>
</evidence>
<evidence type="ECO:0000313" key="4">
    <source>
        <dbReference type="Proteomes" id="UP000718564"/>
    </source>
</evidence>
<gene>
    <name evidence="3" type="primary">dacB</name>
    <name evidence="3" type="ORF">DP116_01345</name>
</gene>
<sequence>MPKKITFGFLLLFLGTQVGITTKPVSAQQTQVVPTVVPTEATTKSICPAQLGGSIDAVINRPVFNRARWGILVQPLSSTQTLYSRDAQKYFTPASTTKLLTTAAALQQLGTNFRIRTSVYGGGNGVLYVVGRGDPSFTDAQLAVLAKQLKQRGIGRVNQLIADDTYIRGDIVHPSWQWEDIQSDYGAPINSLILNQNVFHIRLLPQSVGQPLKVIWNDISEAAQWQVINQSVTTAENQPTSINVTRDLKGKILRIQGQLALNSKPELVSLPVVSPAEYFSRRFRSTLIAEKIPVLQTFVSSTNGKNEEELANVESPPLSELVAQTNINSNNLFAESLLRALGFQKPPTENQTSADAGLEVMKATLTQMGVDSTGYSLVDGSGLSRKDLVSPEALVQTLQAMAKSPAALVYRASLPVAGRSGTLKSRFQNTPAEGIVQAKTGTMGGVVSLAGYINVPKYEPVVFSIMVNQSEQPARVVRQAIDEIVVLLAQLQNC</sequence>
<keyword evidence="2" id="KW-0378">Hydrolase</keyword>
<dbReference type="PRINTS" id="PR00922">
    <property type="entry name" value="DADACBPTASE3"/>
</dbReference>
<name>A0ABX1P252_9CYAN</name>
<proteinExistence type="inferred from homology"/>
<reference evidence="3 4" key="1">
    <citation type="submission" date="2018-06" db="EMBL/GenBank/DDBJ databases">
        <title>Comparative genomics of Brasilonema spp. strains.</title>
        <authorList>
            <person name="Alvarenga D.O."/>
            <person name="Fiore M.F."/>
            <person name="Varani A.M."/>
        </authorList>
    </citation>
    <scope>NUCLEOTIDE SEQUENCE [LARGE SCALE GENOMIC DNA]</scope>
    <source>
        <strain evidence="3 4">SPC951</strain>
    </source>
</reference>
<keyword evidence="4" id="KW-1185">Reference proteome</keyword>
<dbReference type="RefSeq" id="WP_169153445.1">
    <property type="nucleotide sequence ID" value="NZ_CAWPJE010000235.1"/>
</dbReference>
<dbReference type="Gene3D" id="3.40.710.10">
    <property type="entry name" value="DD-peptidase/beta-lactamase superfamily"/>
    <property type="match status" value="2"/>
</dbReference>
<dbReference type="PANTHER" id="PTHR30023:SF0">
    <property type="entry name" value="PENICILLIN-SENSITIVE CARBOXYPEPTIDASE A"/>
    <property type="match status" value="1"/>
</dbReference>
<keyword evidence="3" id="KW-0121">Carboxypeptidase</keyword>
<comment type="similarity">
    <text evidence="1">Belongs to the peptidase S13 family.</text>
</comment>
<evidence type="ECO:0000256" key="1">
    <source>
        <dbReference type="ARBA" id="ARBA00006096"/>
    </source>
</evidence>
<dbReference type="Proteomes" id="UP000718564">
    <property type="component" value="Unassembled WGS sequence"/>
</dbReference>
<dbReference type="SUPFAM" id="SSF56601">
    <property type="entry name" value="beta-lactamase/transpeptidase-like"/>
    <property type="match status" value="1"/>
</dbReference>
<dbReference type="NCBIfam" id="TIGR00666">
    <property type="entry name" value="PBP4"/>
    <property type="match status" value="1"/>
</dbReference>
<dbReference type="InterPro" id="IPR000667">
    <property type="entry name" value="Peptidase_S13"/>
</dbReference>
<protein>
    <submittedName>
        <fullName evidence="3">D-alanyl-D-alanine carboxypeptidase/D-alanyl-D-alanine-endopeptidase</fullName>
    </submittedName>
</protein>
<comment type="caution">
    <text evidence="3">The sequence shown here is derived from an EMBL/GenBank/DDBJ whole genome shotgun (WGS) entry which is preliminary data.</text>
</comment>
<accession>A0ABX1P252</accession>
<dbReference type="EMBL" id="QMEB01000005">
    <property type="protein sequence ID" value="NMG18158.1"/>
    <property type="molecule type" value="Genomic_DNA"/>
</dbReference>
<dbReference type="GO" id="GO:0004180">
    <property type="term" value="F:carboxypeptidase activity"/>
    <property type="evidence" value="ECO:0007669"/>
    <property type="project" value="UniProtKB-KW"/>
</dbReference>
<evidence type="ECO:0000256" key="2">
    <source>
        <dbReference type="ARBA" id="ARBA00022801"/>
    </source>
</evidence>
<dbReference type="InterPro" id="IPR012338">
    <property type="entry name" value="Beta-lactam/transpept-like"/>
</dbReference>